<dbReference type="InterPro" id="IPR008030">
    <property type="entry name" value="NmrA-like"/>
</dbReference>
<protein>
    <recommendedName>
        <fullName evidence="4">NmrA-like domain-containing protein</fullName>
    </recommendedName>
</protein>
<keyword evidence="2" id="KW-0521">NADP</keyword>
<dbReference type="GO" id="GO:0016491">
    <property type="term" value="F:oxidoreductase activity"/>
    <property type="evidence" value="ECO:0007669"/>
    <property type="project" value="UniProtKB-KW"/>
</dbReference>
<evidence type="ECO:0000256" key="1">
    <source>
        <dbReference type="ARBA" id="ARBA00005725"/>
    </source>
</evidence>
<dbReference type="PANTHER" id="PTHR47706">
    <property type="entry name" value="NMRA-LIKE FAMILY PROTEIN"/>
    <property type="match status" value="1"/>
</dbReference>
<evidence type="ECO:0000256" key="2">
    <source>
        <dbReference type="ARBA" id="ARBA00022857"/>
    </source>
</evidence>
<keyword evidence="3" id="KW-0560">Oxidoreductase</keyword>
<comment type="caution">
    <text evidence="5">The sequence shown here is derived from an EMBL/GenBank/DDBJ whole genome shotgun (WGS) entry which is preliminary data.</text>
</comment>
<keyword evidence="6" id="KW-1185">Reference proteome</keyword>
<proteinExistence type="inferred from homology"/>
<dbReference type="Pfam" id="PF05368">
    <property type="entry name" value="NmrA"/>
    <property type="match status" value="1"/>
</dbReference>
<dbReference type="InterPro" id="IPR051609">
    <property type="entry name" value="NmrA/Isoflavone_reductase-like"/>
</dbReference>
<dbReference type="EMBL" id="SOSA01000102">
    <property type="protein sequence ID" value="THC96709.1"/>
    <property type="molecule type" value="Genomic_DNA"/>
</dbReference>
<organism evidence="5 6">
    <name type="scientific">Aspergillus tanneri</name>
    <dbReference type="NCBI Taxonomy" id="1220188"/>
    <lineage>
        <taxon>Eukaryota</taxon>
        <taxon>Fungi</taxon>
        <taxon>Dikarya</taxon>
        <taxon>Ascomycota</taxon>
        <taxon>Pezizomycotina</taxon>
        <taxon>Eurotiomycetes</taxon>
        <taxon>Eurotiomycetidae</taxon>
        <taxon>Eurotiales</taxon>
        <taxon>Aspergillaceae</taxon>
        <taxon>Aspergillus</taxon>
        <taxon>Aspergillus subgen. Circumdati</taxon>
    </lineage>
</organism>
<feature type="domain" description="NmrA-like" evidence="4">
    <location>
        <begin position="3"/>
        <end position="236"/>
    </location>
</feature>
<dbReference type="Proteomes" id="UP000308092">
    <property type="component" value="Unassembled WGS sequence"/>
</dbReference>
<dbReference type="AlphaFoldDB" id="A0A4S3JM52"/>
<dbReference type="VEuPathDB" id="FungiDB:EYZ11_003815"/>
<dbReference type="Gene3D" id="3.90.25.10">
    <property type="entry name" value="UDP-galactose 4-epimerase, domain 1"/>
    <property type="match status" value="1"/>
</dbReference>
<comment type="similarity">
    <text evidence="1">Belongs to the NmrA-type oxidoreductase family. Isoflavone reductase subfamily.</text>
</comment>
<name>A0A4S3JM52_9EURO</name>
<dbReference type="InterPro" id="IPR036291">
    <property type="entry name" value="NAD(P)-bd_dom_sf"/>
</dbReference>
<accession>A0A4S3JM52</accession>
<dbReference type="Gene3D" id="3.40.50.720">
    <property type="entry name" value="NAD(P)-binding Rossmann-like Domain"/>
    <property type="match status" value="1"/>
</dbReference>
<evidence type="ECO:0000259" key="4">
    <source>
        <dbReference type="Pfam" id="PF05368"/>
    </source>
</evidence>
<evidence type="ECO:0000313" key="5">
    <source>
        <dbReference type="EMBL" id="THC96709.1"/>
    </source>
</evidence>
<evidence type="ECO:0000256" key="3">
    <source>
        <dbReference type="ARBA" id="ARBA00023002"/>
    </source>
</evidence>
<reference evidence="5 6" key="1">
    <citation type="submission" date="2019-03" db="EMBL/GenBank/DDBJ databases">
        <title>The genome sequence of a newly discovered highly antifungal drug resistant Aspergillus species, Aspergillus tanneri NIH 1004.</title>
        <authorList>
            <person name="Mounaud S."/>
            <person name="Singh I."/>
            <person name="Joardar V."/>
            <person name="Pakala S."/>
            <person name="Pakala S."/>
            <person name="Venepally P."/>
            <person name="Hoover J."/>
            <person name="Nierman W."/>
            <person name="Chung J."/>
            <person name="Losada L."/>
        </authorList>
    </citation>
    <scope>NUCLEOTIDE SEQUENCE [LARGE SCALE GENOMIC DNA]</scope>
    <source>
        <strain evidence="5 6">NIH1004</strain>
    </source>
</reference>
<gene>
    <name evidence="5" type="ORF">EYZ11_003815</name>
</gene>
<dbReference type="PANTHER" id="PTHR47706:SF4">
    <property type="entry name" value="NMRA-LIKE DOMAIN-CONTAINING PROTEIN"/>
    <property type="match status" value="1"/>
</dbReference>
<dbReference type="SUPFAM" id="SSF51735">
    <property type="entry name" value="NAD(P)-binding Rossmann-fold domains"/>
    <property type="match status" value="1"/>
</dbReference>
<sequence length="311" mass="34187">MGVIAVSGGTGSVGRTIVEALVATQKHKVIVLTRAERASNKDITYLQVNYEDVDAASAVLESAAVDTVISALSMITEQSNEAQLNLIQAANKSKSTRRFVISAFDMYLTEESRFVELVPQAKWQYAAISALEKTDLEYTRVVNGFFLDYYGVPHWPSHLKPWITSISVAGKWAVIPGDGTSKANFITTQDTAKFVARLMDLSKWPKLSSIVGEALTFVELVEIAEKVRGEKFRVIFDSLEHLAGGKISFPEFPEPDYGLSQDEFEAAVAGIHYLAASNAALVPTEDPLNNYFPDIKLTTAQEVIESSWKGR</sequence>
<evidence type="ECO:0000313" key="6">
    <source>
        <dbReference type="Proteomes" id="UP000308092"/>
    </source>
</evidence>